<reference evidence="3 4" key="1">
    <citation type="submission" date="2023-11" db="EMBL/GenBank/DDBJ databases">
        <authorList>
            <person name="Okamura Y."/>
        </authorList>
    </citation>
    <scope>NUCLEOTIDE SEQUENCE [LARGE SCALE GENOMIC DNA]</scope>
</reference>
<dbReference type="AlphaFoldDB" id="A0AAV1K2N5"/>
<evidence type="ECO:0000256" key="1">
    <source>
        <dbReference type="SAM" id="MobiDB-lite"/>
    </source>
</evidence>
<evidence type="ECO:0000256" key="2">
    <source>
        <dbReference type="SAM" id="SignalP"/>
    </source>
</evidence>
<feature type="region of interest" description="Disordered" evidence="1">
    <location>
        <begin position="50"/>
        <end position="131"/>
    </location>
</feature>
<accession>A0AAV1K2N5</accession>
<protein>
    <submittedName>
        <fullName evidence="3">Uncharacterized protein</fullName>
    </submittedName>
</protein>
<dbReference type="Proteomes" id="UP001497472">
    <property type="component" value="Unassembled WGS sequence"/>
</dbReference>
<keyword evidence="4" id="KW-1185">Reference proteome</keyword>
<feature type="compositionally biased region" description="Basic residues" evidence="1">
    <location>
        <begin position="93"/>
        <end position="122"/>
    </location>
</feature>
<feature type="signal peptide" evidence="2">
    <location>
        <begin position="1"/>
        <end position="19"/>
    </location>
</feature>
<feature type="chain" id="PRO_5043359569" evidence="2">
    <location>
        <begin position="20"/>
        <end position="355"/>
    </location>
</feature>
<sequence>MDLIKYLSVLVIFFVDSDAGGHGGKHHVNLKIHLPEFIHHDHHKKVITIHHHHHKPKKEHHHHHHHHKPHTPHGHHYHHHHKKTSTHAVSKGHSNHHGHGHGHHGLGHHGHGHHGHGHHGHKAHDTPIVYDPPTVNFEPPTYNYQPPAINYEPPSYDYSPNTFTHDFGYTPAAPSAPEAPRVHGVVHTVKQVKVFDSLPNSLHGIAKPGNTYEVTEEGNDDDDVFTAVNSGSQAFPGTFGFVKSAVADNEPFNAIPQDNSYVSKNPFANAIQQPYANLETFTSEQNNDNPIKVEATQFVNHEGTGFDDANVIGDIGSRALLAASAGFSDNTPVTFSRQAGVQETINSEGVQTTEY</sequence>
<comment type="caution">
    <text evidence="3">The sequence shown here is derived from an EMBL/GenBank/DDBJ whole genome shotgun (WGS) entry which is preliminary data.</text>
</comment>
<evidence type="ECO:0000313" key="4">
    <source>
        <dbReference type="Proteomes" id="UP001497472"/>
    </source>
</evidence>
<gene>
    <name evidence="3" type="ORF">LNINA_LOCUS13698</name>
</gene>
<dbReference type="EMBL" id="CAVLEF010000279">
    <property type="protein sequence ID" value="CAK1554838.1"/>
    <property type="molecule type" value="Genomic_DNA"/>
</dbReference>
<proteinExistence type="predicted"/>
<name>A0AAV1K2N5_9NEOP</name>
<feature type="compositionally biased region" description="Basic residues" evidence="1">
    <location>
        <begin position="50"/>
        <end position="85"/>
    </location>
</feature>
<organism evidence="3 4">
    <name type="scientific">Leptosia nina</name>
    <dbReference type="NCBI Taxonomy" id="320188"/>
    <lineage>
        <taxon>Eukaryota</taxon>
        <taxon>Metazoa</taxon>
        <taxon>Ecdysozoa</taxon>
        <taxon>Arthropoda</taxon>
        <taxon>Hexapoda</taxon>
        <taxon>Insecta</taxon>
        <taxon>Pterygota</taxon>
        <taxon>Neoptera</taxon>
        <taxon>Endopterygota</taxon>
        <taxon>Lepidoptera</taxon>
        <taxon>Glossata</taxon>
        <taxon>Ditrysia</taxon>
        <taxon>Papilionoidea</taxon>
        <taxon>Pieridae</taxon>
        <taxon>Pierinae</taxon>
        <taxon>Leptosia</taxon>
    </lineage>
</organism>
<keyword evidence="2" id="KW-0732">Signal</keyword>
<evidence type="ECO:0000313" key="3">
    <source>
        <dbReference type="EMBL" id="CAK1554838.1"/>
    </source>
</evidence>